<dbReference type="SUPFAM" id="SSF81383">
    <property type="entry name" value="F-box domain"/>
    <property type="match status" value="1"/>
</dbReference>
<feature type="compositionally biased region" description="Polar residues" evidence="1">
    <location>
        <begin position="16"/>
        <end position="31"/>
    </location>
</feature>
<keyword evidence="4" id="KW-1185">Reference proteome</keyword>
<dbReference type="Proteomes" id="UP001373714">
    <property type="component" value="Unassembled WGS sequence"/>
</dbReference>
<dbReference type="AlphaFoldDB" id="A0AAV9VDG2"/>
<sequence>MSTSREFLAGFVRPASTQTTTRSRVAATESNTRPRHRPKSRFFNIKEYARSTVSKARELLNKPVFIDPLLIPSDIPIDRYLPPEIHLEIFSYLPWESQFACSVASRIWKQILWIHGQSSSLIDGYDRYCRASLKQRYHHHKIFDRRTCELRISNNGIDVVGVTSTSHWKPRPTPLGKIKPGSRRQLRDRRDTRRDSFSSTSSSGSDLDSSSDSSSSDEPDSGKYGRSTKHKDSDSEGGLETVWLDPQQSFIMNDVLLKPNPKYVLKNPLYTSLIRSSGIKDPLVDLERCSITLLLTHDSDGFKLFGERRPSTWALATDEEREAVTVRAFLEHVARAVKGGKELEEGEVKKVNLKVKLVGQGNIIFMAYVKDGVDKV</sequence>
<feature type="region of interest" description="Disordered" evidence="1">
    <location>
        <begin position="16"/>
        <end position="37"/>
    </location>
</feature>
<dbReference type="InterPro" id="IPR001810">
    <property type="entry name" value="F-box_dom"/>
</dbReference>
<feature type="domain" description="F-box" evidence="2">
    <location>
        <begin position="80"/>
        <end position="112"/>
    </location>
</feature>
<evidence type="ECO:0000313" key="4">
    <source>
        <dbReference type="Proteomes" id="UP001373714"/>
    </source>
</evidence>
<dbReference type="InterPro" id="IPR036047">
    <property type="entry name" value="F-box-like_dom_sf"/>
</dbReference>
<evidence type="ECO:0000259" key="2">
    <source>
        <dbReference type="Pfam" id="PF12937"/>
    </source>
</evidence>
<reference evidence="3 4" key="1">
    <citation type="submission" date="2019-10" db="EMBL/GenBank/DDBJ databases">
        <authorList>
            <person name="Palmer J.M."/>
        </authorList>
    </citation>
    <scope>NUCLEOTIDE SEQUENCE [LARGE SCALE GENOMIC DNA]</scope>
    <source>
        <strain evidence="3 4">TWF730</strain>
    </source>
</reference>
<proteinExistence type="predicted"/>
<accession>A0AAV9VDG2</accession>
<dbReference type="Gene3D" id="1.20.1280.50">
    <property type="match status" value="1"/>
</dbReference>
<feature type="compositionally biased region" description="Low complexity" evidence="1">
    <location>
        <begin position="197"/>
        <end position="216"/>
    </location>
</feature>
<organism evidence="3 4">
    <name type="scientific">Orbilia blumenaviensis</name>
    <dbReference type="NCBI Taxonomy" id="1796055"/>
    <lineage>
        <taxon>Eukaryota</taxon>
        <taxon>Fungi</taxon>
        <taxon>Dikarya</taxon>
        <taxon>Ascomycota</taxon>
        <taxon>Pezizomycotina</taxon>
        <taxon>Orbiliomycetes</taxon>
        <taxon>Orbiliales</taxon>
        <taxon>Orbiliaceae</taxon>
        <taxon>Orbilia</taxon>
    </lineage>
</organism>
<feature type="region of interest" description="Disordered" evidence="1">
    <location>
        <begin position="163"/>
        <end position="239"/>
    </location>
</feature>
<name>A0AAV9VDG2_9PEZI</name>
<dbReference type="CDD" id="cd09917">
    <property type="entry name" value="F-box_SF"/>
    <property type="match status" value="1"/>
</dbReference>
<evidence type="ECO:0000256" key="1">
    <source>
        <dbReference type="SAM" id="MobiDB-lite"/>
    </source>
</evidence>
<comment type="caution">
    <text evidence="3">The sequence shown here is derived from an EMBL/GenBank/DDBJ whole genome shotgun (WGS) entry which is preliminary data.</text>
</comment>
<protein>
    <recommendedName>
        <fullName evidence="2">F-box domain-containing protein</fullName>
    </recommendedName>
</protein>
<dbReference type="Pfam" id="PF12937">
    <property type="entry name" value="F-box-like"/>
    <property type="match status" value="1"/>
</dbReference>
<dbReference type="EMBL" id="JAVHNS010000004">
    <property type="protein sequence ID" value="KAK6358747.1"/>
    <property type="molecule type" value="Genomic_DNA"/>
</dbReference>
<gene>
    <name evidence="3" type="ORF">TWF730_008069</name>
</gene>
<evidence type="ECO:0000313" key="3">
    <source>
        <dbReference type="EMBL" id="KAK6358747.1"/>
    </source>
</evidence>